<gene>
    <name evidence="3" type="ORF">AMON00008_LOCUS16493</name>
</gene>
<dbReference type="Pfam" id="PF21959">
    <property type="entry name" value="DUF6923"/>
    <property type="match status" value="1"/>
</dbReference>
<feature type="region of interest" description="Disordered" evidence="1">
    <location>
        <begin position="427"/>
        <end position="448"/>
    </location>
</feature>
<reference evidence="3" key="1">
    <citation type="submission" date="2021-01" db="EMBL/GenBank/DDBJ databases">
        <authorList>
            <person name="Corre E."/>
            <person name="Pelletier E."/>
            <person name="Niang G."/>
            <person name="Scheremetjew M."/>
            <person name="Finn R."/>
            <person name="Kale V."/>
            <person name="Holt S."/>
            <person name="Cochrane G."/>
            <person name="Meng A."/>
            <person name="Brown T."/>
            <person name="Cohen L."/>
        </authorList>
    </citation>
    <scope>NUCLEOTIDE SEQUENCE</scope>
    <source>
        <strain evidence="3">CCMP3105</strain>
    </source>
</reference>
<name>A0A7S4Q9U4_9DINO</name>
<dbReference type="InterPro" id="IPR015943">
    <property type="entry name" value="WD40/YVTN_repeat-like_dom_sf"/>
</dbReference>
<organism evidence="3">
    <name type="scientific">Alexandrium monilatum</name>
    <dbReference type="NCBI Taxonomy" id="311494"/>
    <lineage>
        <taxon>Eukaryota</taxon>
        <taxon>Sar</taxon>
        <taxon>Alveolata</taxon>
        <taxon>Dinophyceae</taxon>
        <taxon>Gonyaulacales</taxon>
        <taxon>Pyrocystaceae</taxon>
        <taxon>Alexandrium</taxon>
    </lineage>
</organism>
<protein>
    <recommendedName>
        <fullName evidence="2">DUF6923 domain-containing protein</fullName>
    </recommendedName>
</protein>
<dbReference type="InterPro" id="IPR054215">
    <property type="entry name" value="DUF6923"/>
</dbReference>
<accession>A0A7S4Q9U4</accession>
<sequence>MRRSLGDDGAPGEPRGPAADPRETCRREPAALAAPAMPNSLAAVRQLQDERVCEVSILEAAAPLVGQDKWLGGELGDDGAIYGIPGSAKTVLKIVPETGQVTTIGDLRGPHVRSSLPGNRFKWLRGIRAGDGAIYGIPSNAEAVLKIVPSTQEVTTIGGPFKGQWKWHGGVLAGDGRIYGIPCNAEAVLRITPSTGAVELIGGPLVGHQKWYGGLLGDDGAVYGVPYNADTVLKIVPSTGEVTTIGSVPAGGWKWHGGVAAGGVIIGIPSHAESVLKIVPRTGEVRTIGGPIKAGRCRPRGKYKYGGAVVGGDGNVYALPSDADYVLKVVPSTDEVVAIGGCYDQTHNKWQNGFLASDGAIYAIPCDADAVLRIVPATGEVATVGGPFEGKDKWEGGVLAGDGAIYCMPQQAPTVLRVAPPPCCPGSAGTASGGDQRGSDERAGLAAGGCSRHAPTAARWSCLPSGAPCAPLKNVTRGLAVLAERLCRRHTGTDRQRLTLA</sequence>
<feature type="region of interest" description="Disordered" evidence="1">
    <location>
        <begin position="1"/>
        <end position="24"/>
    </location>
</feature>
<dbReference type="Gene3D" id="2.130.10.10">
    <property type="entry name" value="YVTN repeat-like/Quinoprotein amine dehydrogenase"/>
    <property type="match status" value="1"/>
</dbReference>
<feature type="domain" description="DUF6923" evidence="2">
    <location>
        <begin position="175"/>
        <end position="318"/>
    </location>
</feature>
<evidence type="ECO:0000256" key="1">
    <source>
        <dbReference type="SAM" id="MobiDB-lite"/>
    </source>
</evidence>
<proteinExistence type="predicted"/>
<dbReference type="EMBL" id="HBNR01024578">
    <property type="protein sequence ID" value="CAE4576873.1"/>
    <property type="molecule type" value="Transcribed_RNA"/>
</dbReference>
<dbReference type="SUPFAM" id="SSF63825">
    <property type="entry name" value="YWTD domain"/>
    <property type="match status" value="1"/>
</dbReference>
<evidence type="ECO:0000259" key="2">
    <source>
        <dbReference type="Pfam" id="PF21959"/>
    </source>
</evidence>
<dbReference type="AlphaFoldDB" id="A0A7S4Q9U4"/>
<evidence type="ECO:0000313" key="3">
    <source>
        <dbReference type="EMBL" id="CAE4576873.1"/>
    </source>
</evidence>